<dbReference type="InterPro" id="IPR026891">
    <property type="entry name" value="Fn3-like"/>
</dbReference>
<dbReference type="GO" id="GO:0045493">
    <property type="term" value="P:xylan catabolic process"/>
    <property type="evidence" value="ECO:0007669"/>
    <property type="project" value="InterPro"/>
</dbReference>
<dbReference type="SMART" id="SM01217">
    <property type="entry name" value="Fn3_like"/>
    <property type="match status" value="1"/>
</dbReference>
<dbReference type="Pfam" id="PF14310">
    <property type="entry name" value="Fn3-like"/>
    <property type="match status" value="1"/>
</dbReference>
<dbReference type="InterPro" id="IPR006584">
    <property type="entry name" value="Cellulose-bd_IV"/>
</dbReference>
<dbReference type="SUPFAM" id="SSF52279">
    <property type="entry name" value="Beta-D-glucan exohydrolase, C-terminal domain"/>
    <property type="match status" value="1"/>
</dbReference>
<dbReference type="CDD" id="cd23343">
    <property type="entry name" value="beta-trefoil_FSCN_BglX-like"/>
    <property type="match status" value="1"/>
</dbReference>
<evidence type="ECO:0000313" key="5">
    <source>
        <dbReference type="EMBL" id="MBB3125764.1"/>
    </source>
</evidence>
<dbReference type="InterPro" id="IPR002772">
    <property type="entry name" value="Glyco_hydro_3_C"/>
</dbReference>
<keyword evidence="3 5" id="KW-0378">Hydrolase</keyword>
<dbReference type="SUPFAM" id="SSF51445">
    <property type="entry name" value="(Trans)glycosidases"/>
    <property type="match status" value="1"/>
</dbReference>
<dbReference type="PANTHER" id="PTHR42721:SF3">
    <property type="entry name" value="BETA-D-XYLOSIDASE 5-RELATED"/>
    <property type="match status" value="1"/>
</dbReference>
<dbReference type="InterPro" id="IPR001764">
    <property type="entry name" value="Glyco_hydro_3_N"/>
</dbReference>
<organism evidence="5 6">
    <name type="scientific">Paenibacillus rhizosphaerae</name>
    <dbReference type="NCBI Taxonomy" id="297318"/>
    <lineage>
        <taxon>Bacteria</taxon>
        <taxon>Bacillati</taxon>
        <taxon>Bacillota</taxon>
        <taxon>Bacilli</taxon>
        <taxon>Bacillales</taxon>
        <taxon>Paenibacillaceae</taxon>
        <taxon>Paenibacillus</taxon>
    </lineage>
</organism>
<dbReference type="GO" id="GO:0030246">
    <property type="term" value="F:carbohydrate binding"/>
    <property type="evidence" value="ECO:0007669"/>
    <property type="project" value="InterPro"/>
</dbReference>
<gene>
    <name evidence="5" type="ORF">FHS19_000418</name>
</gene>
<dbReference type="Pfam" id="PF00933">
    <property type="entry name" value="Glyco_hydro_3"/>
    <property type="match status" value="1"/>
</dbReference>
<dbReference type="FunFam" id="2.60.40.10:FF:000495">
    <property type="entry name" value="Periplasmic beta-glucosidase"/>
    <property type="match status" value="1"/>
</dbReference>
<dbReference type="CDD" id="cd04084">
    <property type="entry name" value="CBM6_xylanase-like"/>
    <property type="match status" value="1"/>
</dbReference>
<protein>
    <submittedName>
        <fullName evidence="5">Beta-glucosidase</fullName>
        <ecNumber evidence="5">3.2.1.21</ecNumber>
    </submittedName>
</protein>
<dbReference type="EMBL" id="JACHXJ010000001">
    <property type="protein sequence ID" value="MBB3125764.1"/>
    <property type="molecule type" value="Genomic_DNA"/>
</dbReference>
<dbReference type="InterPro" id="IPR036962">
    <property type="entry name" value="Glyco_hydro_3_N_sf"/>
</dbReference>
<dbReference type="PANTHER" id="PTHR42721">
    <property type="entry name" value="SUGAR HYDROLASE-RELATED"/>
    <property type="match status" value="1"/>
</dbReference>
<dbReference type="Proteomes" id="UP000517523">
    <property type="component" value="Unassembled WGS sequence"/>
</dbReference>
<evidence type="ECO:0000256" key="1">
    <source>
        <dbReference type="ARBA" id="ARBA00005336"/>
    </source>
</evidence>
<dbReference type="RefSeq" id="WP_183577908.1">
    <property type="nucleotide sequence ID" value="NZ_JACHXJ010000001.1"/>
</dbReference>
<sequence>MEQPSYKSLPFWDHTLPLEERVADLVSRLTAEEKIPLIPTRQAAVERLGIPAYNVGGEAAHGVAWIGEATVFPQPIGLACTWDEELMQQIGSAIGDEARVFHHRHPQRHGLTLWAPTVDLERDPRWGRTEEAYGEDPHLTGKLTSSLIRGMQGEHPFYLKMVATLKHFFANNNEVDRLTFSSSIDPRNMHEYYLKAFKEPFTEGGAYSMMTAYNSINGTPAIESPYVKQFVKGEWKMPGFIVCDGGDLSQTVDYHKYHQTHAQSVAGALKAGVDCLTDEVDLVVDAVREALGQGLIAEADLDLALRNMFRVRMKLGQFDPPELNPYASIPEEALMSPDHAKLSLQAARKSVVLLKNEGNLLPLDKKRKVSVIGPLGNAVYTDWYSGTLPYAVTPYEGIAAKLPEQDVPYADGDDVVKLNQTSNRWSVVPGTDADRLMTTVPRGEREADQLFRHRDWGYGSHTLQSVSSGLYVTEGENGTLRASSERVWGWFVKEVLRLDDRKDGTIALKAWNGRSIGVETDDWGQAVLRSKEDASTAEAQTFTKEIVTSGLEEAVRIAKDSDTAVVVIGNNPFVNGKEEVDRPGIGLPEAQARLVREVCRANPRTVVVIVGSYPFALGDIADVAPSILFTSHGGQELGNALADVLFGDVNPGGRLNMTWYESEEQLPDFLDYDIIKGGRTYMYFEGKPLYPFGHGLSFTSFEYSGLSLVSAKVQADGLIQASLQVTNTGSVSGDEVVQLYVKSGSTRVKMPRKQLQGFKRITLAPGKSQTVSFALPVSELAVWDVTRDRYCVQSGTYELMAGASSEDIRLVSVIEVDGETIPNRDLTRTTFAENYDDYDGVVLDECLEGRTAVRTARGEQGWIAFHHAEFNQEAYWVKLRVSGGTQGGGIAIRIGSSEGGAAARLEVEAGESQHFETASAPVRVAPGVHSIYLYLEGTVRISWMSFETER</sequence>
<dbReference type="EC" id="3.2.1.21" evidence="5"/>
<proteinExistence type="inferred from homology"/>
<dbReference type="Gene3D" id="3.20.20.300">
    <property type="entry name" value="Glycoside hydrolase, family 3, N-terminal domain"/>
    <property type="match status" value="1"/>
</dbReference>
<dbReference type="InterPro" id="IPR036881">
    <property type="entry name" value="Glyco_hydro_3_C_sf"/>
</dbReference>
<dbReference type="GO" id="GO:0008422">
    <property type="term" value="F:beta-glucosidase activity"/>
    <property type="evidence" value="ECO:0007669"/>
    <property type="project" value="UniProtKB-EC"/>
</dbReference>
<evidence type="ECO:0000313" key="6">
    <source>
        <dbReference type="Proteomes" id="UP000517523"/>
    </source>
</evidence>
<comment type="similarity">
    <text evidence="1">Belongs to the glycosyl hydrolase 3 family.</text>
</comment>
<dbReference type="AlphaFoldDB" id="A0A839TGP7"/>
<dbReference type="Gene3D" id="3.40.50.1700">
    <property type="entry name" value="Glycoside hydrolase family 3 C-terminal domain"/>
    <property type="match status" value="1"/>
</dbReference>
<comment type="caution">
    <text evidence="5">The sequence shown here is derived from an EMBL/GenBank/DDBJ whole genome shotgun (WGS) entry which is preliminary data.</text>
</comment>
<dbReference type="SMART" id="SM00606">
    <property type="entry name" value="CBD_IV"/>
    <property type="match status" value="1"/>
</dbReference>
<dbReference type="GO" id="GO:0046556">
    <property type="term" value="F:alpha-L-arabinofuranosidase activity"/>
    <property type="evidence" value="ECO:0007669"/>
    <property type="project" value="TreeGrafter"/>
</dbReference>
<evidence type="ECO:0000256" key="3">
    <source>
        <dbReference type="ARBA" id="ARBA00022801"/>
    </source>
</evidence>
<dbReference type="PROSITE" id="PS51175">
    <property type="entry name" value="CBM6"/>
    <property type="match status" value="1"/>
</dbReference>
<dbReference type="GO" id="GO:0009044">
    <property type="term" value="F:xylan 1,4-beta-xylosidase activity"/>
    <property type="evidence" value="ECO:0007669"/>
    <property type="project" value="InterPro"/>
</dbReference>
<feature type="domain" description="CBM6" evidence="4">
    <location>
        <begin position="827"/>
        <end position="947"/>
    </location>
</feature>
<dbReference type="InterPro" id="IPR008979">
    <property type="entry name" value="Galactose-bd-like_sf"/>
</dbReference>
<dbReference type="PRINTS" id="PR00133">
    <property type="entry name" value="GLHYDRLASE3"/>
</dbReference>
<name>A0A839TGP7_9BACL</name>
<dbReference type="InterPro" id="IPR017853">
    <property type="entry name" value="GH"/>
</dbReference>
<keyword evidence="5" id="KW-0326">Glycosidase</keyword>
<dbReference type="InterPro" id="IPR044993">
    <property type="entry name" value="BXL"/>
</dbReference>
<dbReference type="Gene3D" id="2.60.40.10">
    <property type="entry name" value="Immunoglobulins"/>
    <property type="match status" value="1"/>
</dbReference>
<dbReference type="Pfam" id="PF03422">
    <property type="entry name" value="CBM_6"/>
    <property type="match status" value="1"/>
</dbReference>
<dbReference type="InterPro" id="IPR005084">
    <property type="entry name" value="CBM6"/>
</dbReference>
<evidence type="ECO:0000256" key="2">
    <source>
        <dbReference type="ARBA" id="ARBA00022729"/>
    </source>
</evidence>
<dbReference type="Gene3D" id="2.60.120.260">
    <property type="entry name" value="Galactose-binding domain-like"/>
    <property type="match status" value="1"/>
</dbReference>
<dbReference type="Gene3D" id="2.60.120.380">
    <property type="match status" value="1"/>
</dbReference>
<evidence type="ECO:0000259" key="4">
    <source>
        <dbReference type="PROSITE" id="PS51175"/>
    </source>
</evidence>
<dbReference type="InterPro" id="IPR013783">
    <property type="entry name" value="Ig-like_fold"/>
</dbReference>
<reference evidence="5 6" key="1">
    <citation type="submission" date="2020-08" db="EMBL/GenBank/DDBJ databases">
        <title>Genomic Encyclopedia of Type Strains, Phase III (KMG-III): the genomes of soil and plant-associated and newly described type strains.</title>
        <authorList>
            <person name="Whitman W."/>
        </authorList>
    </citation>
    <scope>NUCLEOTIDE SEQUENCE [LARGE SCALE GENOMIC DNA]</scope>
    <source>
        <strain evidence="5 6">CECT 5831</strain>
    </source>
</reference>
<dbReference type="GO" id="GO:0031222">
    <property type="term" value="P:arabinan catabolic process"/>
    <property type="evidence" value="ECO:0007669"/>
    <property type="project" value="TreeGrafter"/>
</dbReference>
<accession>A0A839TGP7</accession>
<dbReference type="SUPFAM" id="SSF49785">
    <property type="entry name" value="Galactose-binding domain-like"/>
    <property type="match status" value="1"/>
</dbReference>
<dbReference type="Pfam" id="PF01915">
    <property type="entry name" value="Glyco_hydro_3_C"/>
    <property type="match status" value="1"/>
</dbReference>
<keyword evidence="2" id="KW-0732">Signal</keyword>